<evidence type="ECO:0000313" key="4">
    <source>
        <dbReference type="EMBL" id="OLQ12418.1"/>
    </source>
</evidence>
<dbReference type="InterPro" id="IPR011333">
    <property type="entry name" value="SKP1/BTB/POZ_sf"/>
</dbReference>
<dbReference type="Gene3D" id="3.30.710.10">
    <property type="entry name" value="Potassium Channel Kv1.1, Chain A"/>
    <property type="match status" value="1"/>
</dbReference>
<evidence type="ECO:0000256" key="2">
    <source>
        <dbReference type="SAM" id="MobiDB-lite"/>
    </source>
</evidence>
<reference evidence="4 5" key="1">
    <citation type="submission" date="2016-02" db="EMBL/GenBank/DDBJ databases">
        <title>Genome analysis of coral dinoflagellate symbionts highlights evolutionary adaptations to a symbiotic lifestyle.</title>
        <authorList>
            <person name="Aranda M."/>
            <person name="Li Y."/>
            <person name="Liew Y.J."/>
            <person name="Baumgarten S."/>
            <person name="Simakov O."/>
            <person name="Wilson M."/>
            <person name="Piel J."/>
            <person name="Ashoor H."/>
            <person name="Bougouffa S."/>
            <person name="Bajic V.B."/>
            <person name="Ryu T."/>
            <person name="Ravasi T."/>
            <person name="Bayer T."/>
            <person name="Micklem G."/>
            <person name="Kim H."/>
            <person name="Bhak J."/>
            <person name="Lajeunesse T.C."/>
            <person name="Voolstra C.R."/>
        </authorList>
    </citation>
    <scope>NUCLEOTIDE SEQUENCE [LARGE SCALE GENOMIC DNA]</scope>
    <source>
        <strain evidence="4 5">CCMP2467</strain>
    </source>
</reference>
<evidence type="ECO:0000313" key="5">
    <source>
        <dbReference type="Proteomes" id="UP000186817"/>
    </source>
</evidence>
<dbReference type="CDD" id="cd18186">
    <property type="entry name" value="BTB_POZ_ZBTB_KLHL-like"/>
    <property type="match status" value="1"/>
</dbReference>
<dbReference type="InterPro" id="IPR000210">
    <property type="entry name" value="BTB/POZ_dom"/>
</dbReference>
<evidence type="ECO:0000256" key="1">
    <source>
        <dbReference type="SAM" id="Coils"/>
    </source>
</evidence>
<dbReference type="Proteomes" id="UP000186817">
    <property type="component" value="Unassembled WGS sequence"/>
</dbReference>
<evidence type="ECO:0000259" key="3">
    <source>
        <dbReference type="PROSITE" id="PS50097"/>
    </source>
</evidence>
<feature type="region of interest" description="Disordered" evidence="2">
    <location>
        <begin position="59"/>
        <end position="80"/>
    </location>
</feature>
<feature type="coiled-coil region" evidence="1">
    <location>
        <begin position="98"/>
        <end position="168"/>
    </location>
</feature>
<proteinExistence type="predicted"/>
<dbReference type="AlphaFoldDB" id="A0A1Q9EY92"/>
<dbReference type="EMBL" id="LSRX01000043">
    <property type="protein sequence ID" value="OLQ12418.1"/>
    <property type="molecule type" value="Genomic_DNA"/>
</dbReference>
<organism evidence="4 5">
    <name type="scientific">Symbiodinium microadriaticum</name>
    <name type="common">Dinoflagellate</name>
    <name type="synonym">Zooxanthella microadriatica</name>
    <dbReference type="NCBI Taxonomy" id="2951"/>
    <lineage>
        <taxon>Eukaryota</taxon>
        <taxon>Sar</taxon>
        <taxon>Alveolata</taxon>
        <taxon>Dinophyceae</taxon>
        <taxon>Suessiales</taxon>
        <taxon>Symbiodiniaceae</taxon>
        <taxon>Symbiodinium</taxon>
    </lineage>
</organism>
<dbReference type="PROSITE" id="PS50097">
    <property type="entry name" value="BTB"/>
    <property type="match status" value="1"/>
</dbReference>
<gene>
    <name evidence="4" type="ORF">AK812_SmicGene3632</name>
</gene>
<feature type="domain" description="BTB" evidence="3">
    <location>
        <begin position="1164"/>
        <end position="1223"/>
    </location>
</feature>
<comment type="caution">
    <text evidence="4">The sequence shown here is derived from an EMBL/GenBank/DDBJ whole genome shotgun (WGS) entry which is preliminary data.</text>
</comment>
<name>A0A1Q9EY92_SYMMI</name>
<dbReference type="Pfam" id="PF00651">
    <property type="entry name" value="BTB"/>
    <property type="match status" value="1"/>
</dbReference>
<sequence length="1239" mass="138378">MFAILAEGPAEIPNGAPAPAPGMSIAEQETVPAHLGEGWGNGLAAAGMTTPAHAISRGWSQQSLGSAALPPSGPRDLSGQFNEASDELEMSLALQVDREELQEQVDVKQAQKKKLEEEVHALEQLAQARKRKHDEMVAEMDREYNERCQRHKAEMARMQQEQQTASQEVQLQQHLLQTAKKEKTKAQLQEMWSQWHDSSKRDKLLHDFVHRCWKPTESHSENKNRLDAIIRLRQIASEWRSCLQGYSWHTEHEMVSELKWPEAKVKGAMELCNKRRLTKKCLYSQEMKYLVLVSDKVESGSSRTRSLEQEMNEAGIWDTDFSLGDLINLDDESEGKNAVETKETKTRIPEFPAVDGPESLQEFLGQYKKACLNKKASTKAAKERTDMGELEKVHSRHLVVAADDLDGDCLGPVLDTFVVPYVKIGLCKHAMLGVVDFAEYLANSEEYAYKLLAGYATTESCKWKAEFASFWQKFATVEPHHDVFRRYNHCLGNCCPIFLHGDEGTSYGKKGLFQFSWSPVLSAGASGLHRYFMISQLSYKFYAKLAKGNAKGNPALDAIMAAGCQSCWTAYEVGVKCGQERIYLVTIGLTGNIASLYQQLTGLEVPYVKIGLCKHAMLGVVDFAEYLANSEEYAYKLLAGYATTESCKWKAEFASFWQKFATVEPHHDVFRRYNHCLGNCCPIFLHGDEGTSYGKKGLFQFSWSPVLSAGASGLHRYFMISQLSYKFYAKLAKGNAKGNPALDAIMAAGCQSCWTAYEVGVKCGQERIYLVTIGLTGDHVFHANMAKRIRKLGLMLDVLISYVDVPYVKIGLCKHAMLGVVDFAEYLANSEEYAYKLLAGYATTESCKWKAEFASFWQKFATVEPHHDVFRRYNHCLGNCCPIFLHGDEGTSYGKKGLFQFSWSPVLSAGASGLHRYFMISQLSYKFYAKLAKGNAKGNPALDAIMAAGCQSCWTAYEVGVKCGQERIYLVTIGLTGGDSTLMMLWLQDYMESIPHDMSVQIEQPHLVDYERSSARNLCYFNLVPKIHYLAHVALNLHKALEKLAGSSFCVPENNTRESPFVVVFGRCEIEDWGVCKDFGLFDEDFCAELVDEALVLRARVTWIEPRADSLLPREVVQLKPTALQQGSECLSSHLAGLWAARRGGTNPGPTGGPVGSQSQLPPSDIVLVADGQRFEADRVLLAARSSYFAGMLAFREAGQREVLLPVPSRALATILRFAYTDDAPELRSYEEAVELLEA</sequence>
<dbReference type="SMART" id="SM00225">
    <property type="entry name" value="BTB"/>
    <property type="match status" value="1"/>
</dbReference>
<dbReference type="SUPFAM" id="SSF54695">
    <property type="entry name" value="POZ domain"/>
    <property type="match status" value="1"/>
</dbReference>
<accession>A0A1Q9EY92</accession>
<keyword evidence="1" id="KW-0175">Coiled coil</keyword>
<protein>
    <recommendedName>
        <fullName evidence="3">BTB domain-containing protein</fullName>
    </recommendedName>
</protein>
<keyword evidence="5" id="KW-1185">Reference proteome</keyword>
<dbReference type="OrthoDB" id="443547at2759"/>